<dbReference type="InterPro" id="IPR027417">
    <property type="entry name" value="P-loop_NTPase"/>
</dbReference>
<dbReference type="AlphaFoldDB" id="A0A166SB03"/>
<dbReference type="InterPro" id="IPR029060">
    <property type="entry name" value="PIN-like_dom_sf"/>
</dbReference>
<dbReference type="EMBL" id="LITT01000003">
    <property type="protein sequence ID" value="OAA91924.1"/>
    <property type="molecule type" value="Genomic_DNA"/>
</dbReference>
<accession>A0A166SB03</accession>
<proteinExistence type="inferred from homology"/>
<dbReference type="GO" id="GO:0005829">
    <property type="term" value="C:cytosol"/>
    <property type="evidence" value="ECO:0007669"/>
    <property type="project" value="TreeGrafter"/>
</dbReference>
<name>A0A166SB03_9CLOT</name>
<dbReference type="Gene3D" id="3.40.50.300">
    <property type="entry name" value="P-loop containing nucleotide triphosphate hydrolases"/>
    <property type="match status" value="1"/>
</dbReference>
<dbReference type="PANTHER" id="PTHR30473">
    <property type="entry name" value="PROTEIN PHOH"/>
    <property type="match status" value="1"/>
</dbReference>
<protein>
    <submittedName>
        <fullName evidence="5">PhoH-like protein</fullName>
    </submittedName>
</protein>
<dbReference type="InterPro" id="IPR002716">
    <property type="entry name" value="PIN_dom"/>
</dbReference>
<comment type="similarity">
    <text evidence="3">In the N-terminal section; belongs to the PINc/VapC protein family.</text>
</comment>
<evidence type="ECO:0000256" key="2">
    <source>
        <dbReference type="ARBA" id="ARBA00022840"/>
    </source>
</evidence>
<evidence type="ECO:0000256" key="3">
    <source>
        <dbReference type="ARBA" id="ARBA00046345"/>
    </source>
</evidence>
<dbReference type="SUPFAM" id="SSF88723">
    <property type="entry name" value="PIN domain-like"/>
    <property type="match status" value="1"/>
</dbReference>
<organism evidence="5 6">
    <name type="scientific">Clostridium ljungdahlii</name>
    <dbReference type="NCBI Taxonomy" id="1538"/>
    <lineage>
        <taxon>Bacteria</taxon>
        <taxon>Bacillati</taxon>
        <taxon>Bacillota</taxon>
        <taxon>Clostridia</taxon>
        <taxon>Eubacteriales</taxon>
        <taxon>Clostridiaceae</taxon>
        <taxon>Clostridium</taxon>
    </lineage>
</organism>
<sequence length="460" mass="51983">MALKKTYVLDTNVILYSPGAILTFDDGDVVIPEVVLEELDGFKKNKNDLGANARYAARLIDDFRKRGKLNQGVDLPGGGKLRVEMNHYDVQLPPAWDKSKPDNRIIQVCKGLKESGENVCLITKDIFERIKADIINIEVEDFYEKVVPEDESQYTGRIDVYASEKDISDFYSNKYIKVDKITCYNEDNAEYFEPPLYVNEFIIIHCLSNPKQTALGRFDGKEIVSLCFKDSTPLGIVPRNVGQKFMLEALLTNAEKAPLVIIKGPAGTAKTLFSLAVGLHSIMEEDKGKYRKMLVCRPNVTMDEDIGFLPGTEQEKISPFMRPILDNLEILVDSDEKERYKNEKELADKIRELFDRGIITTEAVGYLRGRSIVKNWLVIDEAQNLTPKQVKAIITRVGVGTKLLLVGDPEQIDQAFLDSRSNGLCYASEKMKGSKLCYQITLKHDECERSPLAYEASKRL</sequence>
<keyword evidence="2" id="KW-0067">ATP-binding</keyword>
<evidence type="ECO:0000256" key="1">
    <source>
        <dbReference type="ARBA" id="ARBA00022741"/>
    </source>
</evidence>
<dbReference type="SMART" id="SM00670">
    <property type="entry name" value="PINc"/>
    <property type="match status" value="1"/>
</dbReference>
<dbReference type="PANTHER" id="PTHR30473:SF2">
    <property type="entry name" value="PIN DOMAIN-CONTAINING PROTEIN"/>
    <property type="match status" value="1"/>
</dbReference>
<dbReference type="FunFam" id="3.40.50.300:FF:000013">
    <property type="entry name" value="PhoH family ATPase"/>
    <property type="match status" value="1"/>
</dbReference>
<evidence type="ECO:0000313" key="6">
    <source>
        <dbReference type="Proteomes" id="UP000077407"/>
    </source>
</evidence>
<keyword evidence="1" id="KW-0547">Nucleotide-binding</keyword>
<dbReference type="InterPro" id="IPR051451">
    <property type="entry name" value="PhoH2-like"/>
</dbReference>
<dbReference type="Proteomes" id="UP000077407">
    <property type="component" value="Unassembled WGS sequence"/>
</dbReference>
<reference evidence="5 6" key="1">
    <citation type="journal article" date="2015" name="Biotechnol. Bioeng.">
        <title>Genome sequence and phenotypic characterization of Caulobacter segnis.</title>
        <authorList>
            <person name="Patel S."/>
            <person name="Fletcher B."/>
            <person name="Scott D.C."/>
            <person name="Ely B."/>
        </authorList>
    </citation>
    <scope>NUCLEOTIDE SEQUENCE [LARGE SCALE GENOMIC DNA]</scope>
    <source>
        <strain evidence="5 6">ERI-2</strain>
    </source>
</reference>
<dbReference type="PATRIC" id="fig|1538.10.peg.813"/>
<dbReference type="GO" id="GO:0005524">
    <property type="term" value="F:ATP binding"/>
    <property type="evidence" value="ECO:0007669"/>
    <property type="project" value="UniProtKB-KW"/>
</dbReference>
<evidence type="ECO:0000259" key="4">
    <source>
        <dbReference type="SMART" id="SM00670"/>
    </source>
</evidence>
<dbReference type="SUPFAM" id="SSF52540">
    <property type="entry name" value="P-loop containing nucleoside triphosphate hydrolases"/>
    <property type="match status" value="1"/>
</dbReference>
<feature type="domain" description="PIN" evidence="4">
    <location>
        <begin position="5"/>
        <end position="130"/>
    </location>
</feature>
<dbReference type="Gene3D" id="3.40.50.1010">
    <property type="entry name" value="5'-nuclease"/>
    <property type="match status" value="1"/>
</dbReference>
<comment type="caution">
    <text evidence="5">The sequence shown here is derived from an EMBL/GenBank/DDBJ whole genome shotgun (WGS) entry which is preliminary data.</text>
</comment>
<dbReference type="Pfam" id="PF13638">
    <property type="entry name" value="PIN_4"/>
    <property type="match status" value="1"/>
</dbReference>
<gene>
    <name evidence="5" type="primary">ybeZ</name>
    <name evidence="5" type="ORF">WY13_00326</name>
</gene>
<dbReference type="Pfam" id="PF02562">
    <property type="entry name" value="PhoH"/>
    <property type="match status" value="1"/>
</dbReference>
<evidence type="ECO:0000313" key="5">
    <source>
        <dbReference type="EMBL" id="OAA91924.1"/>
    </source>
</evidence>
<dbReference type="CDD" id="cd09883">
    <property type="entry name" value="PIN_VapC_PhoHL-ATPase"/>
    <property type="match status" value="1"/>
</dbReference>
<dbReference type="InterPro" id="IPR003714">
    <property type="entry name" value="PhoH"/>
</dbReference>